<feature type="transmembrane region" description="Helical" evidence="8">
    <location>
        <begin position="224"/>
        <end position="245"/>
    </location>
</feature>
<feature type="transmembrane region" description="Helical" evidence="8">
    <location>
        <begin position="25"/>
        <end position="43"/>
    </location>
</feature>
<comment type="similarity">
    <text evidence="2">Belongs to the major facilitator superfamily.</text>
</comment>
<dbReference type="Gene3D" id="1.20.1250.20">
    <property type="entry name" value="MFS general substrate transporter like domains"/>
    <property type="match status" value="1"/>
</dbReference>
<keyword evidence="5 8" id="KW-0812">Transmembrane</keyword>
<feature type="transmembrane region" description="Helical" evidence="8">
    <location>
        <begin position="118"/>
        <end position="137"/>
    </location>
</feature>
<dbReference type="SUPFAM" id="SSF103473">
    <property type="entry name" value="MFS general substrate transporter"/>
    <property type="match status" value="1"/>
</dbReference>
<feature type="transmembrane region" description="Helical" evidence="8">
    <location>
        <begin position="257"/>
        <end position="275"/>
    </location>
</feature>
<dbReference type="InterPro" id="IPR036259">
    <property type="entry name" value="MFS_trans_sf"/>
</dbReference>
<proteinExistence type="inferred from homology"/>
<feature type="domain" description="Major facilitator superfamily (MFS) profile" evidence="9">
    <location>
        <begin position="25"/>
        <end position="402"/>
    </location>
</feature>
<dbReference type="InterPro" id="IPR020846">
    <property type="entry name" value="MFS_dom"/>
</dbReference>
<dbReference type="PANTHER" id="PTHR43271">
    <property type="entry name" value="BLL2771 PROTEIN"/>
    <property type="match status" value="1"/>
</dbReference>
<dbReference type="Proteomes" id="UP000824151">
    <property type="component" value="Unassembled WGS sequence"/>
</dbReference>
<evidence type="ECO:0000256" key="1">
    <source>
        <dbReference type="ARBA" id="ARBA00004651"/>
    </source>
</evidence>
<sequence>MARTGSAKDDPATSSRQEGRRYRRILFALIAAGVATFTELYAIQGVLTQLAEELQVSPSEASLAISFATTGVALGVLPWAWAGDRFGRLRCMQFAVSAAVVFGLLAAVMPSFEALLAVRLLGGVALAGVPVLAVAYIRETLKGSMAAAAAAAYIAGTTVGGAGGRVISGALSPELGWRGAVLGAGVASLAVAVVFLALAPRSAVRPRGGGSQWARLRSATSRLALWRLYVQGLLLTGSFVAVYNFLGFRVEAPPYSVPPSLAALLFLSYFAGTVTSRMTGSWLPRLGYTRTVLVGFFGMAVGLGVMLIENLMAVILGLVVFTASFFLAHAAAVATVGEVAGAQYQSQASAMYTIMFYLGSGVLGWLLGLFFEQSGWPALTLAIGIVLVVCAAFCTIGRPRRSGQRYSVRDGA</sequence>
<evidence type="ECO:0000313" key="10">
    <source>
        <dbReference type="EMBL" id="HIX01073.1"/>
    </source>
</evidence>
<reference evidence="10" key="1">
    <citation type="journal article" date="2021" name="PeerJ">
        <title>Extensive microbial diversity within the chicken gut microbiome revealed by metagenomics and culture.</title>
        <authorList>
            <person name="Gilroy R."/>
            <person name="Ravi A."/>
            <person name="Getino M."/>
            <person name="Pursley I."/>
            <person name="Horton D.L."/>
            <person name="Alikhan N.F."/>
            <person name="Baker D."/>
            <person name="Gharbi K."/>
            <person name="Hall N."/>
            <person name="Watson M."/>
            <person name="Adriaenssens E.M."/>
            <person name="Foster-Nyarko E."/>
            <person name="Jarju S."/>
            <person name="Secka A."/>
            <person name="Antonio M."/>
            <person name="Oren A."/>
            <person name="Chaudhuri R.R."/>
            <person name="La Ragione R."/>
            <person name="Hildebrand F."/>
            <person name="Pallen M.J."/>
        </authorList>
    </citation>
    <scope>NUCLEOTIDE SEQUENCE</scope>
    <source>
        <strain evidence="10">ChiHejej3B27-3195</strain>
    </source>
</reference>
<evidence type="ECO:0000259" key="9">
    <source>
        <dbReference type="PROSITE" id="PS50850"/>
    </source>
</evidence>
<protein>
    <submittedName>
        <fullName evidence="10">MFS transporter</fullName>
    </submittedName>
</protein>
<organism evidence="10 11">
    <name type="scientific">Candidatus Nesterenkonia stercoripullorum</name>
    <dbReference type="NCBI Taxonomy" id="2838701"/>
    <lineage>
        <taxon>Bacteria</taxon>
        <taxon>Bacillati</taxon>
        <taxon>Actinomycetota</taxon>
        <taxon>Actinomycetes</taxon>
        <taxon>Micrococcales</taxon>
        <taxon>Micrococcaceae</taxon>
        <taxon>Nesterenkonia</taxon>
    </lineage>
</organism>
<dbReference type="Pfam" id="PF07690">
    <property type="entry name" value="MFS_1"/>
    <property type="match status" value="1"/>
</dbReference>
<evidence type="ECO:0000256" key="6">
    <source>
        <dbReference type="ARBA" id="ARBA00022989"/>
    </source>
</evidence>
<gene>
    <name evidence="10" type="ORF">H9871_13150</name>
</gene>
<evidence type="ECO:0000256" key="7">
    <source>
        <dbReference type="ARBA" id="ARBA00023136"/>
    </source>
</evidence>
<keyword evidence="7 8" id="KW-0472">Membrane</keyword>
<accession>A0A9D2A8S4</accession>
<dbReference type="InterPro" id="IPR011701">
    <property type="entry name" value="MFS"/>
</dbReference>
<dbReference type="PANTHER" id="PTHR43271:SF1">
    <property type="entry name" value="INNER MEMBRANE TRANSPORT PROTEIN YNFM"/>
    <property type="match status" value="1"/>
</dbReference>
<dbReference type="CDD" id="cd17324">
    <property type="entry name" value="MFS_NepI_like"/>
    <property type="match status" value="1"/>
</dbReference>
<evidence type="ECO:0000256" key="4">
    <source>
        <dbReference type="ARBA" id="ARBA00022475"/>
    </source>
</evidence>
<reference evidence="10" key="2">
    <citation type="submission" date="2021-04" db="EMBL/GenBank/DDBJ databases">
        <authorList>
            <person name="Gilroy R."/>
        </authorList>
    </citation>
    <scope>NUCLEOTIDE SEQUENCE</scope>
    <source>
        <strain evidence="10">ChiHejej3B27-3195</strain>
    </source>
</reference>
<dbReference type="EMBL" id="DXGD01000490">
    <property type="protein sequence ID" value="HIX01073.1"/>
    <property type="molecule type" value="Genomic_DNA"/>
</dbReference>
<feature type="transmembrane region" description="Helical" evidence="8">
    <location>
        <begin position="175"/>
        <end position="198"/>
    </location>
</feature>
<keyword evidence="6 8" id="KW-1133">Transmembrane helix</keyword>
<feature type="transmembrane region" description="Helical" evidence="8">
    <location>
        <begin position="94"/>
        <end position="112"/>
    </location>
</feature>
<dbReference type="PROSITE" id="PS50850">
    <property type="entry name" value="MFS"/>
    <property type="match status" value="1"/>
</dbReference>
<feature type="transmembrane region" description="Helical" evidence="8">
    <location>
        <begin position="376"/>
        <end position="396"/>
    </location>
</feature>
<comment type="subcellular location">
    <subcellularLocation>
        <location evidence="1">Cell membrane</location>
        <topology evidence="1">Multi-pass membrane protein</topology>
    </subcellularLocation>
</comment>
<dbReference type="GO" id="GO:0005886">
    <property type="term" value="C:plasma membrane"/>
    <property type="evidence" value="ECO:0007669"/>
    <property type="project" value="UniProtKB-SubCell"/>
</dbReference>
<feature type="transmembrane region" description="Helical" evidence="8">
    <location>
        <begin position="314"/>
        <end position="337"/>
    </location>
</feature>
<feature type="transmembrane region" description="Helical" evidence="8">
    <location>
        <begin position="144"/>
        <end position="163"/>
    </location>
</feature>
<evidence type="ECO:0000256" key="8">
    <source>
        <dbReference type="SAM" id="Phobius"/>
    </source>
</evidence>
<dbReference type="GO" id="GO:0022857">
    <property type="term" value="F:transmembrane transporter activity"/>
    <property type="evidence" value="ECO:0007669"/>
    <property type="project" value="InterPro"/>
</dbReference>
<evidence type="ECO:0000256" key="3">
    <source>
        <dbReference type="ARBA" id="ARBA00022448"/>
    </source>
</evidence>
<keyword evidence="4" id="KW-1003">Cell membrane</keyword>
<dbReference type="AlphaFoldDB" id="A0A9D2A8S4"/>
<feature type="transmembrane region" description="Helical" evidence="8">
    <location>
        <begin position="349"/>
        <end position="370"/>
    </location>
</feature>
<feature type="transmembrane region" description="Helical" evidence="8">
    <location>
        <begin position="287"/>
        <end position="308"/>
    </location>
</feature>
<name>A0A9D2A8S4_9MICC</name>
<evidence type="ECO:0000256" key="2">
    <source>
        <dbReference type="ARBA" id="ARBA00008335"/>
    </source>
</evidence>
<evidence type="ECO:0000256" key="5">
    <source>
        <dbReference type="ARBA" id="ARBA00022692"/>
    </source>
</evidence>
<feature type="transmembrane region" description="Helical" evidence="8">
    <location>
        <begin position="63"/>
        <end position="82"/>
    </location>
</feature>
<evidence type="ECO:0000313" key="11">
    <source>
        <dbReference type="Proteomes" id="UP000824151"/>
    </source>
</evidence>
<keyword evidence="3" id="KW-0813">Transport</keyword>
<comment type="caution">
    <text evidence="10">The sequence shown here is derived from an EMBL/GenBank/DDBJ whole genome shotgun (WGS) entry which is preliminary data.</text>
</comment>